<protein>
    <submittedName>
        <fullName evidence="2">Killer toxin Kp4 domain-containing protein</fullName>
    </submittedName>
</protein>
<evidence type="ECO:0000313" key="1">
    <source>
        <dbReference type="Proteomes" id="UP000887579"/>
    </source>
</evidence>
<sequence length="145" mass="15430">MTTLMLKIAVFCSLSLVVFGLGINCRGSSGCSGEPTLEQLNAEVQKLDDTRVYRSGEHIVCLPRGRGIISLANWRDGLCIFLQFAPDGTTINGSRVKQLIPQLMAHGCKGCGSIPINFPASNDPGPGILTTNYVSDTDNPCIGVC</sequence>
<reference evidence="2" key="1">
    <citation type="submission" date="2022-11" db="UniProtKB">
        <authorList>
            <consortium name="WormBaseParasite"/>
        </authorList>
    </citation>
    <scope>IDENTIFICATION</scope>
</reference>
<accession>A0AC34GI92</accession>
<dbReference type="WBParaSite" id="ES5_v2.g29223.t1">
    <property type="protein sequence ID" value="ES5_v2.g29223.t1"/>
    <property type="gene ID" value="ES5_v2.g29223"/>
</dbReference>
<dbReference type="Proteomes" id="UP000887579">
    <property type="component" value="Unplaced"/>
</dbReference>
<organism evidence="1 2">
    <name type="scientific">Panagrolaimus sp. ES5</name>
    <dbReference type="NCBI Taxonomy" id="591445"/>
    <lineage>
        <taxon>Eukaryota</taxon>
        <taxon>Metazoa</taxon>
        <taxon>Ecdysozoa</taxon>
        <taxon>Nematoda</taxon>
        <taxon>Chromadorea</taxon>
        <taxon>Rhabditida</taxon>
        <taxon>Tylenchina</taxon>
        <taxon>Panagrolaimomorpha</taxon>
        <taxon>Panagrolaimoidea</taxon>
        <taxon>Panagrolaimidae</taxon>
        <taxon>Panagrolaimus</taxon>
    </lineage>
</organism>
<evidence type="ECO:0000313" key="2">
    <source>
        <dbReference type="WBParaSite" id="ES5_v2.g29223.t1"/>
    </source>
</evidence>
<proteinExistence type="predicted"/>
<name>A0AC34GI92_9BILA</name>